<evidence type="ECO:0000313" key="1">
    <source>
        <dbReference type="EMBL" id="QNP47694.1"/>
    </source>
</evidence>
<evidence type="ECO:0008006" key="3">
    <source>
        <dbReference type="Google" id="ProtNLM"/>
    </source>
</evidence>
<evidence type="ECO:0000313" key="2">
    <source>
        <dbReference type="Proteomes" id="UP000516028"/>
    </source>
</evidence>
<dbReference type="KEGG" id="daer:H9K75_16055"/>
<dbReference type="EMBL" id="CP060783">
    <property type="protein sequence ID" value="QNP47694.1"/>
    <property type="molecule type" value="Genomic_DNA"/>
</dbReference>
<accession>A0A7H0GHC8</accession>
<dbReference type="RefSeq" id="WP_187723374.1">
    <property type="nucleotide sequence ID" value="NZ_CP060783.1"/>
</dbReference>
<protein>
    <recommendedName>
        <fullName evidence="3">Cell surface protein</fullName>
    </recommendedName>
</protein>
<gene>
    <name evidence="1" type="ORF">H9K75_16055</name>
</gene>
<reference evidence="1 2" key="1">
    <citation type="submission" date="2020-08" db="EMBL/GenBank/DDBJ databases">
        <title>Genome sequence of Diaphorobacter aerolatus KACC 16536T.</title>
        <authorList>
            <person name="Hyun D.-W."/>
            <person name="Bae J.-W."/>
        </authorList>
    </citation>
    <scope>NUCLEOTIDE SEQUENCE [LARGE SCALE GENOMIC DNA]</scope>
    <source>
        <strain evidence="1 2">KACC 16536</strain>
    </source>
</reference>
<dbReference type="Proteomes" id="UP000516028">
    <property type="component" value="Chromosome"/>
</dbReference>
<organism evidence="1 2">
    <name type="scientific">Diaphorobacter aerolatus</name>
    <dbReference type="NCBI Taxonomy" id="1288495"/>
    <lineage>
        <taxon>Bacteria</taxon>
        <taxon>Pseudomonadati</taxon>
        <taxon>Pseudomonadota</taxon>
        <taxon>Betaproteobacteria</taxon>
        <taxon>Burkholderiales</taxon>
        <taxon>Comamonadaceae</taxon>
        <taxon>Diaphorobacter</taxon>
    </lineage>
</organism>
<sequence>MRKKILAAMAALGVLCLHPDMQRSAQAIQIPGGADADRLVISESGAGHMLIIPYFSTQAGNATLITLVNTDEVNGKAVKLRFRGARNADSLFDFQVFLAAGDAWTANVSQLQSGYSSLTSEDASCTRPPRADINGKPFSVARLNPQVSEAERANGTREGYIEIVNMADIPQARTGLYPLIELTNSRAICADGVANNALTALDTDLKDVAAYGAIGMTAPTTGLIANWTLTNVPAALSWSGVAMPIEARKGDVPAKGNISYFPQSSKPANNPGTASADPLFAGASPVVTASWSDLPDISTPYVAGVGGPNAQLSAIADLLAVRWVVNEYWTEPTIHAATDWLFTMPTRRFAVGIDYRHTARPRPVFNDAVAAHFAPINVVMNGDAACLRNLTFESRDREGANAIDIDDHWIFPTPYAPTFSCGSTSTTSFNPSDAGSSKVVSSSVSLKVMDTGHTNGWFSFDSGYGLHSHAFFR</sequence>
<name>A0A7H0GHC8_9BURK</name>
<proteinExistence type="predicted"/>
<dbReference type="AlphaFoldDB" id="A0A7H0GHC8"/>
<keyword evidence="2" id="KW-1185">Reference proteome</keyword>